<feature type="signal peptide" evidence="2">
    <location>
        <begin position="1"/>
        <end position="30"/>
    </location>
</feature>
<protein>
    <recommendedName>
        <fullName evidence="5">DUF2680 domain-containing protein</fullName>
    </recommendedName>
</protein>
<dbReference type="EMBL" id="BDJK01000006">
    <property type="protein sequence ID" value="GAV21868.1"/>
    <property type="molecule type" value="Genomic_DNA"/>
</dbReference>
<comment type="caution">
    <text evidence="3">The sequence shown here is derived from an EMBL/GenBank/DDBJ whole genome shotgun (WGS) entry which is preliminary data.</text>
</comment>
<accession>A0A1L8CSH2</accession>
<gene>
    <name evidence="3" type="ORF">cpu_03780</name>
</gene>
<evidence type="ECO:0000313" key="4">
    <source>
        <dbReference type="Proteomes" id="UP000187485"/>
    </source>
</evidence>
<evidence type="ECO:0000313" key="3">
    <source>
        <dbReference type="EMBL" id="GAV21868.1"/>
    </source>
</evidence>
<reference evidence="4" key="1">
    <citation type="submission" date="2016-12" db="EMBL/GenBank/DDBJ databases">
        <title>Draft Genome Sequences od Carboxydothermus pertinax and islandicus, Hydrogenogenic Carboxydotrophic Bacteria.</title>
        <authorList>
            <person name="Fukuyama Y."/>
            <person name="Ohmae K."/>
            <person name="Yoneda Y."/>
            <person name="Yoshida T."/>
            <person name="Sako Y."/>
        </authorList>
    </citation>
    <scope>NUCLEOTIDE SEQUENCE [LARGE SCALE GENOMIC DNA]</scope>
    <source>
        <strain evidence="4">Ug1</strain>
    </source>
</reference>
<dbReference type="RefSeq" id="WP_075858310.1">
    <property type="nucleotide sequence ID" value="NZ_BDJK01000006.1"/>
</dbReference>
<name>A0A1L8CSH2_9THEO</name>
<evidence type="ECO:0000256" key="2">
    <source>
        <dbReference type="SAM" id="SignalP"/>
    </source>
</evidence>
<dbReference type="Proteomes" id="UP000187485">
    <property type="component" value="Unassembled WGS sequence"/>
</dbReference>
<evidence type="ECO:0000256" key="1">
    <source>
        <dbReference type="SAM" id="MobiDB-lite"/>
    </source>
</evidence>
<proteinExistence type="predicted"/>
<organism evidence="3 4">
    <name type="scientific">Carboxydothermus pertinax</name>
    <dbReference type="NCBI Taxonomy" id="870242"/>
    <lineage>
        <taxon>Bacteria</taxon>
        <taxon>Bacillati</taxon>
        <taxon>Bacillota</taxon>
        <taxon>Clostridia</taxon>
        <taxon>Thermoanaerobacterales</taxon>
        <taxon>Thermoanaerobacteraceae</taxon>
        <taxon>Carboxydothermus</taxon>
    </lineage>
</organism>
<feature type="compositionally biased region" description="Gly residues" evidence="1">
    <location>
        <begin position="154"/>
        <end position="168"/>
    </location>
</feature>
<sequence>MKKQNWFKRLATGLAIGGVLLATVPATIFAADTTTPTPAVVQTMKGYGARLGQTLGSMRDSIAKFLGIDTTTLMTERQSGKSLAQIAKEKGKSETDLVNFIVKERTSQLDQLVKDGKITQAQADLAKSQMTEQVKANINKTTVGGNGYGMGRGKGQGKGQFRGQGRGQAGNCIYTTPSTTN</sequence>
<dbReference type="AlphaFoldDB" id="A0A1L8CSH2"/>
<dbReference type="OrthoDB" id="166945at2"/>
<feature type="region of interest" description="Disordered" evidence="1">
    <location>
        <begin position="154"/>
        <end position="181"/>
    </location>
</feature>
<feature type="chain" id="PRO_5039587363" description="DUF2680 domain-containing protein" evidence="2">
    <location>
        <begin position="31"/>
        <end position="181"/>
    </location>
</feature>
<keyword evidence="2" id="KW-0732">Signal</keyword>
<evidence type="ECO:0008006" key="5">
    <source>
        <dbReference type="Google" id="ProtNLM"/>
    </source>
</evidence>
<keyword evidence="4" id="KW-1185">Reference proteome</keyword>
<dbReference type="STRING" id="870242.cpu_03780"/>